<evidence type="ECO:0000256" key="8">
    <source>
        <dbReference type="ARBA" id="ARBA00037387"/>
    </source>
</evidence>
<dbReference type="GO" id="GO:0005737">
    <property type="term" value="C:cytoplasm"/>
    <property type="evidence" value="ECO:0007669"/>
    <property type="project" value="UniProtKB-SubCell"/>
</dbReference>
<dbReference type="InterPro" id="IPR051351">
    <property type="entry name" value="Ascorbate-PTS_EIIA_comp"/>
</dbReference>
<keyword evidence="6" id="KW-0598">Phosphotransferase system</keyword>
<evidence type="ECO:0000313" key="13">
    <source>
        <dbReference type="Proteomes" id="UP000095546"/>
    </source>
</evidence>
<keyword evidence="7" id="KW-0418">Kinase</keyword>
<dbReference type="PANTHER" id="PTHR36203:SF1">
    <property type="entry name" value="ASCORBATE-SPECIFIC PTS SYSTEM EIIA COMPONENT"/>
    <property type="match status" value="1"/>
</dbReference>
<evidence type="ECO:0000256" key="5">
    <source>
        <dbReference type="ARBA" id="ARBA00022679"/>
    </source>
</evidence>
<organism evidence="12 13">
    <name type="scientific">Mitsuokella jalaludinii</name>
    <dbReference type="NCBI Taxonomy" id="187979"/>
    <lineage>
        <taxon>Bacteria</taxon>
        <taxon>Bacillati</taxon>
        <taxon>Bacillota</taxon>
        <taxon>Negativicutes</taxon>
        <taxon>Selenomonadales</taxon>
        <taxon>Selenomonadaceae</taxon>
        <taxon>Mitsuokella</taxon>
    </lineage>
</organism>
<dbReference type="PROSITE" id="PS51094">
    <property type="entry name" value="PTS_EIIA_TYPE_2"/>
    <property type="match status" value="1"/>
</dbReference>
<comment type="function">
    <text evidence="8">The phosphoenolpyruvate-dependent sugar phosphotransferase system (sugar PTS), a major carbohydrate active transport system, catalyzes the phosphorylation of incoming sugar substrates concomitantly with their translocation across the cell membrane. The enzyme II UlaABC PTS system is involved in ascorbate transport.</text>
</comment>
<evidence type="ECO:0000259" key="11">
    <source>
        <dbReference type="PROSITE" id="PS51094"/>
    </source>
</evidence>
<reference evidence="12 13" key="1">
    <citation type="submission" date="2015-09" db="EMBL/GenBank/DDBJ databases">
        <authorList>
            <consortium name="Pathogen Informatics"/>
        </authorList>
    </citation>
    <scope>NUCLEOTIDE SEQUENCE [LARGE SCALE GENOMIC DNA]</scope>
    <source>
        <strain evidence="12 13">2789STDY5608828</strain>
    </source>
</reference>
<gene>
    <name evidence="12" type="primary">ulaC</name>
    <name evidence="12" type="ORF">ERS852385_02075</name>
</gene>
<dbReference type="Gene3D" id="3.40.930.10">
    <property type="entry name" value="Mannitol-specific EII, Chain A"/>
    <property type="match status" value="1"/>
</dbReference>
<sequence>MEVFNEQYVQYIDQEHVSWKSLIQMAGQPLLDDGLIAQEYIDEIITTCKEKGPYMNIGPNIVLAHARPLPSTKKAVMALLLSKQPAALLDDPAHKARLWIFLATPDDRSHIELIQKLATLLMDADHVQRILAATSQEELLASVLAE</sequence>
<comment type="subcellular location">
    <subcellularLocation>
        <location evidence="1">Cytoplasm</location>
    </subcellularLocation>
</comment>
<keyword evidence="3" id="KW-0963">Cytoplasm</keyword>
<dbReference type="Pfam" id="PF00359">
    <property type="entry name" value="PTS_EIIA_2"/>
    <property type="match status" value="1"/>
</dbReference>
<evidence type="ECO:0000256" key="10">
    <source>
        <dbReference type="ARBA" id="ARBA00042072"/>
    </source>
</evidence>
<keyword evidence="13" id="KW-1185">Reference proteome</keyword>
<dbReference type="Proteomes" id="UP000095546">
    <property type="component" value="Unassembled WGS sequence"/>
</dbReference>
<dbReference type="AlphaFoldDB" id="A0A174C2K8"/>
<dbReference type="InterPro" id="IPR016152">
    <property type="entry name" value="PTrfase/Anion_transptr"/>
</dbReference>
<keyword evidence="5 12" id="KW-0808">Transferase</keyword>
<feature type="domain" description="PTS EIIA type-2" evidence="11">
    <location>
        <begin position="2"/>
        <end position="146"/>
    </location>
</feature>
<evidence type="ECO:0000256" key="2">
    <source>
        <dbReference type="ARBA" id="ARBA00022448"/>
    </source>
</evidence>
<evidence type="ECO:0000256" key="4">
    <source>
        <dbReference type="ARBA" id="ARBA00022553"/>
    </source>
</evidence>
<evidence type="ECO:0000256" key="6">
    <source>
        <dbReference type="ARBA" id="ARBA00022683"/>
    </source>
</evidence>
<protein>
    <recommendedName>
        <fullName evidence="9">Ascorbate-specific PTS system EIIA component</fullName>
    </recommendedName>
    <alternativeName>
        <fullName evidence="10">Ascorbate-specific phosphotransferase enzyme IIA component</fullName>
    </alternativeName>
</protein>
<dbReference type="SUPFAM" id="SSF55804">
    <property type="entry name" value="Phoshotransferase/anion transport protein"/>
    <property type="match status" value="1"/>
</dbReference>
<keyword evidence="4" id="KW-0597">Phosphoprotein</keyword>
<dbReference type="GO" id="GO:0016301">
    <property type="term" value="F:kinase activity"/>
    <property type="evidence" value="ECO:0007669"/>
    <property type="project" value="UniProtKB-KW"/>
</dbReference>
<evidence type="ECO:0000256" key="7">
    <source>
        <dbReference type="ARBA" id="ARBA00022777"/>
    </source>
</evidence>
<name>A0A174C2K8_9FIRM</name>
<dbReference type="PANTHER" id="PTHR36203">
    <property type="entry name" value="ASCORBATE-SPECIFIC PTS SYSTEM EIIA COMPONENT"/>
    <property type="match status" value="1"/>
</dbReference>
<accession>A0A174C2K8</accession>
<keyword evidence="2" id="KW-0813">Transport</keyword>
<dbReference type="GO" id="GO:0009401">
    <property type="term" value="P:phosphoenolpyruvate-dependent sugar phosphotransferase system"/>
    <property type="evidence" value="ECO:0007669"/>
    <property type="project" value="UniProtKB-KW"/>
</dbReference>
<dbReference type="EMBL" id="CYYU01000025">
    <property type="protein sequence ID" value="CUO07741.1"/>
    <property type="molecule type" value="Genomic_DNA"/>
</dbReference>
<evidence type="ECO:0000256" key="3">
    <source>
        <dbReference type="ARBA" id="ARBA00022490"/>
    </source>
</evidence>
<dbReference type="STRING" id="187979.ERS852385_02075"/>
<dbReference type="InterPro" id="IPR002178">
    <property type="entry name" value="PTS_EIIA_type-2_dom"/>
</dbReference>
<evidence type="ECO:0000313" key="12">
    <source>
        <dbReference type="EMBL" id="CUO07741.1"/>
    </source>
</evidence>
<proteinExistence type="predicted"/>
<evidence type="ECO:0000256" key="1">
    <source>
        <dbReference type="ARBA" id="ARBA00004496"/>
    </source>
</evidence>
<evidence type="ECO:0000256" key="9">
    <source>
        <dbReference type="ARBA" id="ARBA00041175"/>
    </source>
</evidence>